<dbReference type="EMBL" id="UINC01127655">
    <property type="protein sequence ID" value="SVD06915.1"/>
    <property type="molecule type" value="Genomic_DNA"/>
</dbReference>
<sequence>MARRELNVFSLSFLDAMTCGLGAVILLFVVINAAVEKRANEITADRRAEVDLLQNEALDGFENLVELRNSMREISNRLVIARGLARRVIEDIEDVEVELAPYENTTIARKEHLNKLKADLKSLEEAAKRLSGGPSEEETPGNQLRSFVGDGDRQYLTG</sequence>
<evidence type="ECO:0000313" key="3">
    <source>
        <dbReference type="EMBL" id="SVD06915.1"/>
    </source>
</evidence>
<keyword evidence="2" id="KW-1133">Transmembrane helix</keyword>
<feature type="non-terminal residue" evidence="3">
    <location>
        <position position="158"/>
    </location>
</feature>
<proteinExistence type="predicted"/>
<organism evidence="3">
    <name type="scientific">marine metagenome</name>
    <dbReference type="NCBI Taxonomy" id="408172"/>
    <lineage>
        <taxon>unclassified sequences</taxon>
        <taxon>metagenomes</taxon>
        <taxon>ecological metagenomes</taxon>
    </lineage>
</organism>
<dbReference type="AlphaFoldDB" id="A0A382SBR9"/>
<protein>
    <submittedName>
        <fullName evidence="3">Uncharacterized protein</fullName>
    </submittedName>
</protein>
<keyword evidence="2" id="KW-0812">Transmembrane</keyword>
<reference evidence="3" key="1">
    <citation type="submission" date="2018-05" db="EMBL/GenBank/DDBJ databases">
        <authorList>
            <person name="Lanie J.A."/>
            <person name="Ng W.-L."/>
            <person name="Kazmierczak K.M."/>
            <person name="Andrzejewski T.M."/>
            <person name="Davidsen T.M."/>
            <person name="Wayne K.J."/>
            <person name="Tettelin H."/>
            <person name="Glass J.I."/>
            <person name="Rusch D."/>
            <person name="Podicherti R."/>
            <person name="Tsui H.-C.T."/>
            <person name="Winkler M.E."/>
        </authorList>
    </citation>
    <scope>NUCLEOTIDE SEQUENCE</scope>
</reference>
<accession>A0A382SBR9</accession>
<evidence type="ECO:0000256" key="1">
    <source>
        <dbReference type="SAM" id="MobiDB-lite"/>
    </source>
</evidence>
<keyword evidence="2" id="KW-0472">Membrane</keyword>
<feature type="region of interest" description="Disordered" evidence="1">
    <location>
        <begin position="127"/>
        <end position="158"/>
    </location>
</feature>
<name>A0A382SBR9_9ZZZZ</name>
<feature type="transmembrane region" description="Helical" evidence="2">
    <location>
        <begin position="12"/>
        <end position="35"/>
    </location>
</feature>
<evidence type="ECO:0000256" key="2">
    <source>
        <dbReference type="SAM" id="Phobius"/>
    </source>
</evidence>
<gene>
    <name evidence="3" type="ORF">METZ01_LOCUS359769</name>
</gene>